<evidence type="ECO:0000313" key="2">
    <source>
        <dbReference type="EMBL" id="EHK65966.1"/>
    </source>
</evidence>
<evidence type="ECO:0000313" key="3">
    <source>
        <dbReference type="Proteomes" id="UP000003113"/>
    </source>
</evidence>
<dbReference type="PATRIC" id="fig|477184.5.peg.2497"/>
<sequence>MAYRENIQFSVMFCNDVRLERDGQVTYVGVYQPHLTVKEFPYSFRGFCVVLNFMAPVDVLGEQICFQVFRNDKVVMEFTPDSGEVPTPNAAIQMSINMEVESLEISEPTKFYAQVAIGEKVYRSRNVLNVTTEPFSGTTEQGRETKPLMNEE</sequence>
<organism evidence="2 3">
    <name type="scientific">Achromobacter arsenitoxydans SY8</name>
    <dbReference type="NCBI Taxonomy" id="477184"/>
    <lineage>
        <taxon>Bacteria</taxon>
        <taxon>Pseudomonadati</taxon>
        <taxon>Pseudomonadota</taxon>
        <taxon>Betaproteobacteria</taxon>
        <taxon>Burkholderiales</taxon>
        <taxon>Alcaligenaceae</taxon>
        <taxon>Achromobacter</taxon>
    </lineage>
</organism>
<dbReference type="Proteomes" id="UP000003113">
    <property type="component" value="Unassembled WGS sequence"/>
</dbReference>
<dbReference type="EMBL" id="AGUF01000046">
    <property type="protein sequence ID" value="EHK65966.1"/>
    <property type="molecule type" value="Genomic_DNA"/>
</dbReference>
<keyword evidence="3" id="KW-1185">Reference proteome</keyword>
<comment type="caution">
    <text evidence="2">The sequence shown here is derived from an EMBL/GenBank/DDBJ whole genome shotgun (WGS) entry which is preliminary data.</text>
</comment>
<evidence type="ECO:0000256" key="1">
    <source>
        <dbReference type="SAM" id="MobiDB-lite"/>
    </source>
</evidence>
<name>H0F6Q8_9BURK</name>
<protein>
    <submittedName>
        <fullName evidence="2">Uncharacterized protein</fullName>
    </submittedName>
</protein>
<gene>
    <name evidence="2" type="ORF">KYC_12593</name>
</gene>
<dbReference type="AlphaFoldDB" id="H0F6Q8"/>
<feature type="region of interest" description="Disordered" evidence="1">
    <location>
        <begin position="133"/>
        <end position="152"/>
    </location>
</feature>
<accession>H0F6Q8</accession>
<reference evidence="2 3" key="1">
    <citation type="journal article" date="2012" name="J. Bacteriol.">
        <title>Genome sequence of the highly efficient arsenite-oxidizing bacterium Achromobacter arsenitoxydans SY8.</title>
        <authorList>
            <person name="Li X."/>
            <person name="Hu Y."/>
            <person name="Gong J."/>
            <person name="Lin Y."/>
            <person name="Johnstone L."/>
            <person name="Rensing C."/>
            <person name="Wang G."/>
        </authorList>
    </citation>
    <scope>NUCLEOTIDE SEQUENCE [LARGE SCALE GENOMIC DNA]</scope>
    <source>
        <strain evidence="2 3">SY8</strain>
    </source>
</reference>
<proteinExistence type="predicted"/>